<keyword evidence="2" id="KW-0560">Oxidoreductase</keyword>
<evidence type="ECO:0000313" key="3">
    <source>
        <dbReference type="EMBL" id="ACO10438.1"/>
    </source>
</evidence>
<dbReference type="FunFam" id="3.40.50.720:FF:000047">
    <property type="entry name" value="NADP-dependent L-serine/L-allo-threonine dehydrogenase"/>
    <property type="match status" value="1"/>
</dbReference>
<evidence type="ECO:0000256" key="2">
    <source>
        <dbReference type="ARBA" id="ARBA00023002"/>
    </source>
</evidence>
<organism evidence="3">
    <name type="scientific">Caligus rogercresseyi</name>
    <name type="common">Sea louse</name>
    <dbReference type="NCBI Taxonomy" id="217165"/>
    <lineage>
        <taxon>Eukaryota</taxon>
        <taxon>Metazoa</taxon>
        <taxon>Ecdysozoa</taxon>
        <taxon>Arthropoda</taxon>
        <taxon>Crustacea</taxon>
        <taxon>Multicrustacea</taxon>
        <taxon>Hexanauplia</taxon>
        <taxon>Copepoda</taxon>
        <taxon>Siphonostomatoida</taxon>
        <taxon>Caligidae</taxon>
        <taxon>Caligus</taxon>
    </lineage>
</organism>
<dbReference type="Gene3D" id="3.40.50.720">
    <property type="entry name" value="NAD(P)-binding Rossmann-like Domain"/>
    <property type="match status" value="1"/>
</dbReference>
<dbReference type="AlphaFoldDB" id="C1BN35"/>
<dbReference type="GO" id="GO:0016616">
    <property type="term" value="F:oxidoreductase activity, acting on the CH-OH group of donors, NAD or NADP as acceptor"/>
    <property type="evidence" value="ECO:0007669"/>
    <property type="project" value="UniProtKB-ARBA"/>
</dbReference>
<dbReference type="InterPro" id="IPR002347">
    <property type="entry name" value="SDR_fam"/>
</dbReference>
<accession>C1BN35</accession>
<dbReference type="PANTHER" id="PTHR43115:SF4">
    <property type="entry name" value="DEHYDROGENASE_REDUCTASE SDR FAMILY MEMBER 11"/>
    <property type="match status" value="1"/>
</dbReference>
<evidence type="ECO:0000256" key="1">
    <source>
        <dbReference type="ARBA" id="ARBA00006484"/>
    </source>
</evidence>
<proteinExistence type="evidence at transcript level"/>
<dbReference type="PRINTS" id="PR00081">
    <property type="entry name" value="GDHRDH"/>
</dbReference>
<name>C1BN35_CALRO</name>
<dbReference type="SUPFAM" id="SSF51735">
    <property type="entry name" value="NAD(P)-binding Rossmann-fold domains"/>
    <property type="match status" value="1"/>
</dbReference>
<comment type="similarity">
    <text evidence="1">Belongs to the short-chain dehydrogenases/reductases (SDR) family.</text>
</comment>
<gene>
    <name evidence="3" type="primary">DHR11</name>
</gene>
<protein>
    <submittedName>
        <fullName evidence="3">Dehydrogenase/reductase SDR family member 11</fullName>
    </submittedName>
</protein>
<reference evidence="3" key="1">
    <citation type="submission" date="2009-03" db="EMBL/GenBank/DDBJ databases">
        <title>Caligus rogercresseyi ESTs and full-length cDNAs.</title>
        <authorList>
            <person name="Yasuike M."/>
            <person name="von Schalburg K."/>
            <person name="Cooper G."/>
            <person name="Leong J."/>
            <person name="Jones S.R.M."/>
            <person name="Koop B.F."/>
        </authorList>
    </citation>
    <scope>NUCLEOTIDE SEQUENCE</scope>
    <source>
        <tissue evidence="3">Whole tissue</tissue>
    </source>
</reference>
<dbReference type="InterPro" id="IPR036291">
    <property type="entry name" value="NAD(P)-bd_dom_sf"/>
</dbReference>
<dbReference type="PANTHER" id="PTHR43115">
    <property type="entry name" value="DEHYDROGENASE/REDUCTASE SDR FAMILY MEMBER 11"/>
    <property type="match status" value="1"/>
</dbReference>
<dbReference type="Pfam" id="PF00106">
    <property type="entry name" value="adh_short"/>
    <property type="match status" value="1"/>
</dbReference>
<dbReference type="EMBL" id="BT076014">
    <property type="protein sequence ID" value="ACO10438.1"/>
    <property type="molecule type" value="mRNA"/>
</dbReference>
<sequence length="262" mass="29038">MDRWNGRLALVTGATSGIGASMAVTLAKKGMKVIGCGRREERITELNKEHGVNIIPYKCDVSQVKEVTKMFDWIKSSKDSFGALSLLVCNAGFSTNQTLMEGDPNSWIKMMDVNVIAASLATQLAIKQFLEFAVDDGQIVYINSVYSHKYPDDGHEFLNFYSASKIANNALLEMWRKEITNMQPSNNINISGICPGYVDTEFVNAMQKGKSDAEIQAFIEANKKILTYLQPNNITDALLYILSTPPNVQINDLIIRPTGKSI</sequence>